<sequence length="273" mass="30869">MSDEPRVVVKTAGLKPADGTFRDTDHPSENYLTCVGLMETPTITKVMAVADKMMLGQTVTDDDMTALYEDGLTGIVDTAIDAINMIGRRDDEIHRLNELNETVSKIALDWKTPPVALHERLRDLNVRIERMIYLPLAYADDEYLGEALESFIEDDWPDDDDNELWTQMPGLLDALGSENVPEFGEFVLAIRRLNLNGFLIQLSRPVTRWSRNEVEKGEDPNYGSTSSWGHAYLRWAYGATLPEALERAAEWAEMTEAKEKTEAKVYPKREAVV</sequence>
<name>A0A9E7N4K1_9CAUD</name>
<dbReference type="Proteomes" id="UP001057427">
    <property type="component" value="Segment"/>
</dbReference>
<evidence type="ECO:0000313" key="1">
    <source>
        <dbReference type="EMBL" id="UTC29768.1"/>
    </source>
</evidence>
<reference evidence="1" key="1">
    <citation type="submission" date="2022-05" db="EMBL/GenBank/DDBJ databases">
        <authorList>
            <person name="Friedrich I."/>
            <person name="Poehlein A."/>
            <person name="Schneider D."/>
            <person name="Hertel R."/>
            <person name="Daniel R."/>
        </authorList>
    </citation>
    <scope>NUCLEOTIDE SEQUENCE</scope>
</reference>
<gene>
    <name evidence="1" type="ORF">BAJUN_01380</name>
</gene>
<proteinExistence type="predicted"/>
<evidence type="ECO:0000313" key="2">
    <source>
        <dbReference type="Proteomes" id="UP001057427"/>
    </source>
</evidence>
<dbReference type="EMBL" id="ON529858">
    <property type="protein sequence ID" value="UTC29768.1"/>
    <property type="molecule type" value="Genomic_DNA"/>
</dbReference>
<keyword evidence="2" id="KW-1185">Reference proteome</keyword>
<protein>
    <submittedName>
        <fullName evidence="1">Uncharacterized protein</fullName>
    </submittedName>
</protein>
<organism evidence="1 2">
    <name type="scientific">Brevundimonas phage vB_BgoS-Bajun</name>
    <dbReference type="NCBI Taxonomy" id="2948594"/>
    <lineage>
        <taxon>Viruses</taxon>
        <taxon>Duplodnaviria</taxon>
        <taxon>Heunggongvirae</taxon>
        <taxon>Uroviricota</taxon>
        <taxon>Caudoviricetes</taxon>
        <taxon>Dolichocephalovirinae</taxon>
    </lineage>
</organism>
<accession>A0A9E7N4K1</accession>